<dbReference type="Proteomes" id="UP000007754">
    <property type="component" value="Chromosome 21"/>
</dbReference>
<sequence>MGIRGSLPLESESPPGIGHSCFAPDYLGPSILTMGEQLAAGKNSAAQARLKWGFPFAKDWSLSAVTRDFSPAEPLPVSYRYGYIGSNVWRTKISGGIQPQTLVSGVGSGWLVGREADSSFSCSPFFRCQSLVKPSLETGSFYVHRKSHSPGKVVKGEQTSNGGSPCVESWKKDLSASLDPEGLQVLLETDFGGAQRNVGVAVCGTPTEVYVSIASHPGDKEFRPGQQLSVKSVEVNNSHVKCSKESEEVCDSRSRAARRTAAVGSNQSNPLGTPVEEGFNEHFDVDCMNVSREGRRNKYSYQSRRWNLEAEGNLEQSEECSVERNAKEPRCCEEGSQTQKTVPREISKNSFWSLKVNEQSFWHSCDKQILTRCFQAWRRYSLWKRAATQLYRHQLLQKGFGALQWIVHPRRTQLEVAQQRHASTLLAASFQRWKNAVAKQSKKEALQPEPYSYTQSSSAGSFGVGRLATMTTSAQHQLAAGYSKEVEQAHRMEGKLWTQLRHGQRGDEFCWRAEAIRDMRQLAAFRLWRLQKELLSKEEARLLEARALLEKKKLQNIFWMWHSQSLKMKEILAMATQIQRNLVSRCFSTWKETVEEKALDRCSLAHLRAVSLRKHFQQWVEMLQVRGGDKQAVVNLFLLQWRQHYGAVMSSAADMTVTKRHEGQTSWTGERQFLEKSVYSFDDFCQKLKLQRVYLLWKTRLCEHHKADSFSQTLEQCKLRKTLKLWHQKYLMLKTIEQSSKHLHRAVYEEPLAMLFSEDLSTSSGFDSSAPATLTSQSSLEKECSLSDSSQHGFSSLLTAEDVTHMSCHSSLLQLHQGTELPAELGGELCLQTSFPGSGRNWFVGNQFQSPVLQSPDNNFQPLTSYSAWEEGCSSDKEVKSCWQQADKYCLQKCFVVWSAQTQHHVKAQQYCRRIQLSRAFLSWHHWVIENKNQKAAAAALKHGVHYLQMAFSLWKRRLAQKVEVDRRFRCHIHQMTADALWHWHSCWQRKRALGELQQQWAWHSCQEKKRLVLQKWYDQTRKQKYAVLFWERRLLHRCLVTWAQVTACKLREHEALSYLKRVREHRLLIVSFNKWRDKLWRAEQVPGGRNHKRQEPSPGKACHRWRVATRGQQDLHLGSVATVKQACNYWTRAAAFSQCLRQRSTLIGVRKSRKISLSWPTKSRRGREEDSAPTGHFPSAIQRWLVIYRSQKRAERLLERPDVVGPSCAHPRIQENTAELDLEEQAKKWLGRKYLKRWHHTVVLHQCQHDRKLLCLPRGWHQWREASRGVILAQVLDQRRLLEKTWKVWRRSYLQSCVVQKLLEEEARSLLAQAFGRWWQLTAFQRKDKGSC</sequence>
<keyword evidence="2" id="KW-1185">Reference proteome</keyword>
<protein>
    <submittedName>
        <fullName evidence="1">Uncharacterized protein</fullName>
    </submittedName>
</protein>
<dbReference type="OMA" id="AASFQRW"/>
<reference evidence="1" key="3">
    <citation type="submission" date="2025-09" db="UniProtKB">
        <authorList>
            <consortium name="Ensembl"/>
        </authorList>
    </citation>
    <scope>IDENTIFICATION</scope>
</reference>
<reference evidence="1" key="2">
    <citation type="submission" date="2025-08" db="UniProtKB">
        <authorList>
            <consortium name="Ensembl"/>
        </authorList>
    </citation>
    <scope>IDENTIFICATION</scope>
</reference>
<dbReference type="PANTHER" id="PTHR38493:SF1">
    <property type="entry name" value="SFI1 SPINDLE BODY DOMAIN-CONTAINING PROTEIN"/>
    <property type="match status" value="1"/>
</dbReference>
<accession>A0A674HC66</accession>
<dbReference type="PANTHER" id="PTHR38493">
    <property type="entry name" value="CHROMOSOME 1 OPEN READING FRAME 167"/>
    <property type="match status" value="1"/>
</dbReference>
<dbReference type="Ensembl" id="ENSTGUT00000039094.1">
    <property type="protein sequence ID" value="ENSTGUP00000032137.1"/>
    <property type="gene ID" value="ENSTGUG00000027079.1"/>
</dbReference>
<dbReference type="InParanoid" id="A0A674HC66"/>
<evidence type="ECO:0000313" key="2">
    <source>
        <dbReference type="Proteomes" id="UP000007754"/>
    </source>
</evidence>
<reference evidence="1 2" key="1">
    <citation type="journal article" date="2010" name="Nature">
        <title>The genome of a songbird.</title>
        <authorList>
            <person name="Warren W.C."/>
            <person name="Clayton D.F."/>
            <person name="Ellegren H."/>
            <person name="Arnold A.P."/>
            <person name="Hillier L.W."/>
            <person name="Kunstner A."/>
            <person name="Searle S."/>
            <person name="White S."/>
            <person name="Vilella A.J."/>
            <person name="Fairley S."/>
            <person name="Heger A."/>
            <person name="Kong L."/>
            <person name="Ponting C.P."/>
            <person name="Jarvis E.D."/>
            <person name="Mello C.V."/>
            <person name="Minx P."/>
            <person name="Lovell P."/>
            <person name="Velho T.A."/>
            <person name="Ferris M."/>
            <person name="Balakrishnan C.N."/>
            <person name="Sinha S."/>
            <person name="Blatti C."/>
            <person name="London S.E."/>
            <person name="Li Y."/>
            <person name="Lin Y.C."/>
            <person name="George J."/>
            <person name="Sweedler J."/>
            <person name="Southey B."/>
            <person name="Gunaratne P."/>
            <person name="Watson M."/>
            <person name="Nam K."/>
            <person name="Backstrom N."/>
            <person name="Smeds L."/>
            <person name="Nabholz B."/>
            <person name="Itoh Y."/>
            <person name="Whitney O."/>
            <person name="Pfenning A.R."/>
            <person name="Howard J."/>
            <person name="Volker M."/>
            <person name="Skinner B.M."/>
            <person name="Griffin D.K."/>
            <person name="Ye L."/>
            <person name="McLaren W.M."/>
            <person name="Flicek P."/>
            <person name="Quesada V."/>
            <person name="Velasco G."/>
            <person name="Lopez-Otin C."/>
            <person name="Puente X.S."/>
            <person name="Olender T."/>
            <person name="Lancet D."/>
            <person name="Smit A.F."/>
            <person name="Hubley R."/>
            <person name="Konkel M.K."/>
            <person name="Walker J.A."/>
            <person name="Batzer M.A."/>
            <person name="Gu W."/>
            <person name="Pollock D.D."/>
            <person name="Chen L."/>
            <person name="Cheng Z."/>
            <person name="Eichler E.E."/>
            <person name="Stapley J."/>
            <person name="Slate J."/>
            <person name="Ekblom R."/>
            <person name="Birkhead T."/>
            <person name="Burke T."/>
            <person name="Burt D."/>
            <person name="Scharff C."/>
            <person name="Adam I."/>
            <person name="Richard H."/>
            <person name="Sultan M."/>
            <person name="Soldatov A."/>
            <person name="Lehrach H."/>
            <person name="Edwards S.V."/>
            <person name="Yang S.P."/>
            <person name="Li X."/>
            <person name="Graves T."/>
            <person name="Fulton L."/>
            <person name="Nelson J."/>
            <person name="Chinwalla A."/>
            <person name="Hou S."/>
            <person name="Mardis E.R."/>
            <person name="Wilson R.K."/>
        </authorList>
    </citation>
    <scope>NUCLEOTIDE SEQUENCE [LARGE SCALE GENOMIC DNA]</scope>
</reference>
<dbReference type="GeneTree" id="ENSGT00940000172665"/>
<name>A0A674HC66_TAEGU</name>
<proteinExistence type="predicted"/>
<organism evidence="1 2">
    <name type="scientific">Taeniopygia guttata</name>
    <name type="common">Zebra finch</name>
    <name type="synonym">Poephila guttata</name>
    <dbReference type="NCBI Taxonomy" id="59729"/>
    <lineage>
        <taxon>Eukaryota</taxon>
        <taxon>Metazoa</taxon>
        <taxon>Chordata</taxon>
        <taxon>Craniata</taxon>
        <taxon>Vertebrata</taxon>
        <taxon>Euteleostomi</taxon>
        <taxon>Archelosauria</taxon>
        <taxon>Archosauria</taxon>
        <taxon>Dinosauria</taxon>
        <taxon>Saurischia</taxon>
        <taxon>Theropoda</taxon>
        <taxon>Coelurosauria</taxon>
        <taxon>Aves</taxon>
        <taxon>Neognathae</taxon>
        <taxon>Neoaves</taxon>
        <taxon>Telluraves</taxon>
        <taxon>Australaves</taxon>
        <taxon>Passeriformes</taxon>
        <taxon>Passeroidea</taxon>
        <taxon>Estrildidae</taxon>
        <taxon>Estrildinae</taxon>
        <taxon>Taeniopygia</taxon>
    </lineage>
</organism>
<evidence type="ECO:0000313" key="1">
    <source>
        <dbReference type="Ensembl" id="ENSTGUP00000032137.1"/>
    </source>
</evidence>
<dbReference type="InterPro" id="IPR031473">
    <property type="entry name" value="DUF4684"/>
</dbReference>